<dbReference type="PANTHER" id="PTHR30435:SF12">
    <property type="entry name" value="FLAGELLAR BASAL BODY ROD PROTEIN FLGB"/>
    <property type="match status" value="1"/>
</dbReference>
<dbReference type="PROSITE" id="PS00588">
    <property type="entry name" value="FLAGELLA_BB_ROD"/>
    <property type="match status" value="1"/>
</dbReference>
<dbReference type="InterPro" id="IPR019776">
    <property type="entry name" value="Flagellar_basal_body_rod_CS"/>
</dbReference>
<protein>
    <recommendedName>
        <fullName evidence="3 6">Flagellar basal body rod protein FlgB</fullName>
    </recommendedName>
</protein>
<comment type="subcellular location">
    <subcellularLocation>
        <location evidence="1 6">Bacterial flagellum basal body</location>
    </subcellularLocation>
</comment>
<gene>
    <name evidence="8" type="primary">flgB</name>
    <name evidence="8" type="ORF">AAIA72_04510</name>
</gene>
<proteinExistence type="inferred from homology"/>
<dbReference type="PIRSF" id="PIRSF002889">
    <property type="entry name" value="Rod_FlgB"/>
    <property type="match status" value="1"/>
</dbReference>
<sequence>MALSFDKALGIHQKALEVRVQRAEVLADNLANADTPGYKARDLDFRAILAGEAARGNRLPLERTHEGHIPDDSSAAEGDLLYRVPVQPSIDGNTVDTQIESAEFARNALDFQTSFQFLNSKFKGLVTAIKGE</sequence>
<dbReference type="PANTHER" id="PTHR30435">
    <property type="entry name" value="FLAGELLAR PROTEIN"/>
    <property type="match status" value="1"/>
</dbReference>
<keyword evidence="8" id="KW-0966">Cell projection</keyword>
<dbReference type="InterPro" id="IPR001444">
    <property type="entry name" value="Flag_bb_rod_N"/>
</dbReference>
<keyword evidence="8" id="KW-0969">Cilium</keyword>
<comment type="function">
    <text evidence="5 6">Structural component of flagellum, the bacterial motility apparatus. Part of the rod structure of flagellar basal body.</text>
</comment>
<dbReference type="KEGG" id="tcd:AAIA72_04510"/>
<dbReference type="GO" id="GO:0030694">
    <property type="term" value="C:bacterial-type flagellum basal body, rod"/>
    <property type="evidence" value="ECO:0007669"/>
    <property type="project" value="InterPro"/>
</dbReference>
<accession>A0AB39UY83</accession>
<evidence type="ECO:0000256" key="4">
    <source>
        <dbReference type="ARBA" id="ARBA00023143"/>
    </source>
</evidence>
<comment type="similarity">
    <text evidence="2 6">Belongs to the flagella basal body rod proteins family.</text>
</comment>
<evidence type="ECO:0000256" key="3">
    <source>
        <dbReference type="ARBA" id="ARBA00014376"/>
    </source>
</evidence>
<evidence type="ECO:0000313" key="8">
    <source>
        <dbReference type="EMBL" id="XDT73241.1"/>
    </source>
</evidence>
<evidence type="ECO:0000259" key="7">
    <source>
        <dbReference type="Pfam" id="PF00460"/>
    </source>
</evidence>
<keyword evidence="8" id="KW-0282">Flagellum</keyword>
<dbReference type="RefSeq" id="WP_369602235.1">
    <property type="nucleotide sequence ID" value="NZ_CP154858.1"/>
</dbReference>
<dbReference type="InterPro" id="IPR006300">
    <property type="entry name" value="FlgB"/>
</dbReference>
<comment type="subunit">
    <text evidence="6">The basal body constitutes a major portion of the flagellar organelle and consists of a number of rings mounted on a central rod.</text>
</comment>
<reference evidence="8" key="1">
    <citation type="submission" date="2024-05" db="EMBL/GenBank/DDBJ databases">
        <title>Genome sequencing of novel strain.</title>
        <authorList>
            <person name="Ganbat D."/>
            <person name="Ganbat S."/>
            <person name="Lee S.-J."/>
        </authorList>
    </citation>
    <scope>NUCLEOTIDE SEQUENCE</scope>
    <source>
        <strain evidence="8">SMD15-11</strain>
    </source>
</reference>
<dbReference type="GO" id="GO:0071978">
    <property type="term" value="P:bacterial-type flagellum-dependent swarming motility"/>
    <property type="evidence" value="ECO:0007669"/>
    <property type="project" value="TreeGrafter"/>
</dbReference>
<evidence type="ECO:0000256" key="1">
    <source>
        <dbReference type="ARBA" id="ARBA00004117"/>
    </source>
</evidence>
<dbReference type="Pfam" id="PF00460">
    <property type="entry name" value="Flg_bb_rod"/>
    <property type="match status" value="1"/>
</dbReference>
<dbReference type="AlphaFoldDB" id="A0AB39UY83"/>
<dbReference type="EMBL" id="CP154858">
    <property type="protein sequence ID" value="XDT73241.1"/>
    <property type="molecule type" value="Genomic_DNA"/>
</dbReference>
<dbReference type="NCBIfam" id="TIGR01396">
    <property type="entry name" value="FlgB"/>
    <property type="match status" value="1"/>
</dbReference>
<name>A0AB39UY83_9GAMM</name>
<organism evidence="8">
    <name type="scientific">Thermohahella caldifontis</name>
    <dbReference type="NCBI Taxonomy" id="3142973"/>
    <lineage>
        <taxon>Bacteria</taxon>
        <taxon>Pseudomonadati</taxon>
        <taxon>Pseudomonadota</taxon>
        <taxon>Gammaproteobacteria</taxon>
        <taxon>Oceanospirillales</taxon>
        <taxon>Hahellaceae</taxon>
        <taxon>Thermohahella</taxon>
    </lineage>
</organism>
<evidence type="ECO:0000256" key="2">
    <source>
        <dbReference type="ARBA" id="ARBA00009677"/>
    </source>
</evidence>
<keyword evidence="4 6" id="KW-0975">Bacterial flagellum</keyword>
<feature type="domain" description="Flagellar basal body rod protein N-terminal" evidence="7">
    <location>
        <begin position="11"/>
        <end position="39"/>
    </location>
</feature>
<evidence type="ECO:0000256" key="5">
    <source>
        <dbReference type="ARBA" id="ARBA00024934"/>
    </source>
</evidence>
<evidence type="ECO:0000256" key="6">
    <source>
        <dbReference type="PIRNR" id="PIRNR002889"/>
    </source>
</evidence>